<keyword evidence="4" id="KW-0235">DNA replication</keyword>
<dbReference type="SUPFAM" id="SSF52540">
    <property type="entry name" value="P-loop containing nucleoside triphosphate hydrolases"/>
    <property type="match status" value="1"/>
</dbReference>
<dbReference type="AlphaFoldDB" id="A0A2M7QAS7"/>
<dbReference type="Gene3D" id="1.20.272.10">
    <property type="match status" value="1"/>
</dbReference>
<dbReference type="GO" id="GO:0016887">
    <property type="term" value="F:ATP hydrolysis activity"/>
    <property type="evidence" value="ECO:0007669"/>
    <property type="project" value="InterPro"/>
</dbReference>
<dbReference type="FunFam" id="1.20.272.10:FF:000001">
    <property type="entry name" value="Putative AAA family ATPase"/>
    <property type="match status" value="1"/>
</dbReference>
<dbReference type="PANTHER" id="PTHR13779">
    <property type="entry name" value="WERNER HELICASE-INTERACTING PROTEIN 1 FAMILY MEMBER"/>
    <property type="match status" value="1"/>
</dbReference>
<dbReference type="GO" id="GO:0008047">
    <property type="term" value="F:enzyme activator activity"/>
    <property type="evidence" value="ECO:0007669"/>
    <property type="project" value="TreeGrafter"/>
</dbReference>
<sequence length="431" mass="48045">MSTNLFQFKAEKQLKKEAPLPDRMRPRSIDEFVGQTDVVGQGSMLRRLLENDEVPSMIFWGPPGTGKTTLARIVATMTESRFVQFSAVSSGVAELRVVVAEAQERLSMYGSRTILFVDEIHRWNKAQQDAFLPHVENGTVVLIGATTENPSFEVNAALLSRCKVFVLSALQPKEIESLLDRAVGDRERGFGQVRFEIEDGVLSFISEVADGDARAALSLLEMTVKSTPERAVRAVADKPDRMIKLELKTVRNLIRRSHLRYDRGGEEHYNIISALHKSLRGSDPDAALYWLGRMLEAGEGPLYVARRLVRFASEDIGLADPNALVQALAAFDAAHKLGLPECNVCLAQAVVYLARAPKSNELYVAYEQVRKDVELAQNDPVPLHLRNAPTGLMKELGYGRDYVYNPSAEGPVDQDYLPQRLKGRHYLKSKP</sequence>
<evidence type="ECO:0000256" key="6">
    <source>
        <dbReference type="ARBA" id="ARBA00022840"/>
    </source>
</evidence>
<dbReference type="SUPFAM" id="SSF48019">
    <property type="entry name" value="post-AAA+ oligomerization domain-like"/>
    <property type="match status" value="1"/>
</dbReference>
<comment type="caution">
    <text evidence="8">The sequence shown here is derived from an EMBL/GenBank/DDBJ whole genome shotgun (WGS) entry which is preliminary data.</text>
</comment>
<dbReference type="Pfam" id="PF00004">
    <property type="entry name" value="AAA"/>
    <property type="match status" value="1"/>
</dbReference>
<dbReference type="FunFam" id="3.40.50.300:FF:000137">
    <property type="entry name" value="Replication-associated recombination protein A"/>
    <property type="match status" value="1"/>
</dbReference>
<organism evidence="8 9">
    <name type="scientific">Candidatus Uhrbacteria bacterium CG_4_10_14_0_8_um_filter_58_22</name>
    <dbReference type="NCBI Taxonomy" id="1975029"/>
    <lineage>
        <taxon>Bacteria</taxon>
        <taxon>Candidatus Uhriibacteriota</taxon>
    </lineage>
</organism>
<evidence type="ECO:0000259" key="7">
    <source>
        <dbReference type="SMART" id="SM00382"/>
    </source>
</evidence>
<evidence type="ECO:0000256" key="4">
    <source>
        <dbReference type="ARBA" id="ARBA00022705"/>
    </source>
</evidence>
<dbReference type="Gene3D" id="1.10.8.60">
    <property type="match status" value="1"/>
</dbReference>
<comment type="similarity">
    <text evidence="2">Belongs to the AAA ATPase family. RarA/MGS1/WRNIP1 subfamily.</text>
</comment>
<proteinExistence type="inferred from homology"/>
<accession>A0A2M7QAS7</accession>
<name>A0A2M7QAS7_9BACT</name>
<dbReference type="GO" id="GO:0000731">
    <property type="term" value="P:DNA synthesis involved in DNA repair"/>
    <property type="evidence" value="ECO:0007669"/>
    <property type="project" value="TreeGrafter"/>
</dbReference>
<feature type="domain" description="AAA+ ATPase" evidence="7">
    <location>
        <begin position="53"/>
        <end position="170"/>
    </location>
</feature>
<dbReference type="InterPro" id="IPR027417">
    <property type="entry name" value="P-loop_NTPase"/>
</dbReference>
<dbReference type="CDD" id="cd18139">
    <property type="entry name" value="HLD_clamp_RarA"/>
    <property type="match status" value="1"/>
</dbReference>
<dbReference type="GO" id="GO:0017116">
    <property type="term" value="F:single-stranded DNA helicase activity"/>
    <property type="evidence" value="ECO:0007669"/>
    <property type="project" value="TreeGrafter"/>
</dbReference>
<dbReference type="InterPro" id="IPR021886">
    <property type="entry name" value="MgsA_C"/>
</dbReference>
<reference evidence="9" key="1">
    <citation type="submission" date="2017-09" db="EMBL/GenBank/DDBJ databases">
        <title>Depth-based differentiation of microbial function through sediment-hosted aquifers and enrichment of novel symbionts in the deep terrestrial subsurface.</title>
        <authorList>
            <person name="Probst A.J."/>
            <person name="Ladd B."/>
            <person name="Jarett J.K."/>
            <person name="Geller-Mcgrath D.E."/>
            <person name="Sieber C.M.K."/>
            <person name="Emerson J.B."/>
            <person name="Anantharaman K."/>
            <person name="Thomas B.C."/>
            <person name="Malmstrom R."/>
            <person name="Stieglmeier M."/>
            <person name="Klingl A."/>
            <person name="Woyke T."/>
            <person name="Ryan C.M."/>
            <person name="Banfield J.F."/>
        </authorList>
    </citation>
    <scope>NUCLEOTIDE SEQUENCE [LARGE SCALE GENOMIC DNA]</scope>
</reference>
<dbReference type="GO" id="GO:0003677">
    <property type="term" value="F:DNA binding"/>
    <property type="evidence" value="ECO:0007669"/>
    <property type="project" value="InterPro"/>
</dbReference>
<dbReference type="SMART" id="SM00382">
    <property type="entry name" value="AAA"/>
    <property type="match status" value="1"/>
</dbReference>
<keyword evidence="6" id="KW-0067">ATP-binding</keyword>
<dbReference type="InterPro" id="IPR003959">
    <property type="entry name" value="ATPase_AAA_core"/>
</dbReference>
<dbReference type="Gene3D" id="3.40.50.300">
    <property type="entry name" value="P-loop containing nucleotide triphosphate hydrolases"/>
    <property type="match status" value="1"/>
</dbReference>
<dbReference type="InterPro" id="IPR003593">
    <property type="entry name" value="AAA+_ATPase"/>
</dbReference>
<dbReference type="Pfam" id="PF16193">
    <property type="entry name" value="AAA_assoc_2"/>
    <property type="match status" value="1"/>
</dbReference>
<dbReference type="InterPro" id="IPR008921">
    <property type="entry name" value="DNA_pol3_clamp-load_cplx_C"/>
</dbReference>
<dbReference type="Proteomes" id="UP000230973">
    <property type="component" value="Unassembled WGS sequence"/>
</dbReference>
<gene>
    <name evidence="8" type="ORF">COY93_01070</name>
</gene>
<evidence type="ECO:0000256" key="2">
    <source>
        <dbReference type="ARBA" id="ARBA00008959"/>
    </source>
</evidence>
<comment type="function">
    <text evidence="1">DNA-dependent ATPase that plays important roles in cellular responses to stalled DNA replication processes.</text>
</comment>
<evidence type="ECO:0000313" key="8">
    <source>
        <dbReference type="EMBL" id="PIY63257.1"/>
    </source>
</evidence>
<dbReference type="PANTHER" id="PTHR13779:SF7">
    <property type="entry name" value="ATPASE WRNIP1"/>
    <property type="match status" value="1"/>
</dbReference>
<evidence type="ECO:0000256" key="1">
    <source>
        <dbReference type="ARBA" id="ARBA00002393"/>
    </source>
</evidence>
<evidence type="ECO:0000313" key="9">
    <source>
        <dbReference type="Proteomes" id="UP000230973"/>
    </source>
</evidence>
<dbReference type="Pfam" id="PF12002">
    <property type="entry name" value="MgsA_C"/>
    <property type="match status" value="1"/>
</dbReference>
<evidence type="ECO:0000256" key="3">
    <source>
        <dbReference type="ARBA" id="ARBA00020776"/>
    </source>
</evidence>
<dbReference type="EMBL" id="PFLC01000011">
    <property type="protein sequence ID" value="PIY63257.1"/>
    <property type="molecule type" value="Genomic_DNA"/>
</dbReference>
<dbReference type="InterPro" id="IPR032423">
    <property type="entry name" value="AAA_assoc_2"/>
</dbReference>
<dbReference type="FunFam" id="1.10.8.60:FF:000029">
    <property type="entry name" value="Replication-associated recombination protein A"/>
    <property type="match status" value="1"/>
</dbReference>
<protein>
    <recommendedName>
        <fullName evidence="3">Replication-associated recombination protein A</fullName>
    </recommendedName>
</protein>
<dbReference type="InterPro" id="IPR051314">
    <property type="entry name" value="AAA_ATPase_RarA/MGS1/WRNIP1"/>
</dbReference>
<keyword evidence="5" id="KW-0547">Nucleotide-binding</keyword>
<dbReference type="GO" id="GO:0006261">
    <property type="term" value="P:DNA-templated DNA replication"/>
    <property type="evidence" value="ECO:0007669"/>
    <property type="project" value="TreeGrafter"/>
</dbReference>
<dbReference type="Gene3D" id="1.10.3710.10">
    <property type="entry name" value="DNA polymerase III clamp loader subunits, C-terminal domain"/>
    <property type="match status" value="1"/>
</dbReference>
<evidence type="ECO:0000256" key="5">
    <source>
        <dbReference type="ARBA" id="ARBA00022741"/>
    </source>
</evidence>
<dbReference type="CDD" id="cd00009">
    <property type="entry name" value="AAA"/>
    <property type="match status" value="1"/>
</dbReference>
<dbReference type="GO" id="GO:0005524">
    <property type="term" value="F:ATP binding"/>
    <property type="evidence" value="ECO:0007669"/>
    <property type="project" value="UniProtKB-KW"/>
</dbReference>